<dbReference type="RefSeq" id="WP_011400332.1">
    <property type="nucleotide sequence ID" value="NC_007645.1"/>
</dbReference>
<dbReference type="GO" id="GO:0016787">
    <property type="term" value="F:hydrolase activity"/>
    <property type="evidence" value="ECO:0007669"/>
    <property type="project" value="UniProtKB-KW"/>
</dbReference>
<dbReference type="InterPro" id="IPR000073">
    <property type="entry name" value="AB_hydrolase_1"/>
</dbReference>
<reference evidence="3 4" key="1">
    <citation type="journal article" date="2005" name="Nucleic Acids Res.">
        <title>Genomic blueprint of Hahella chejuensis, a marine microbe producing an algicidal agent.</title>
        <authorList>
            <person name="Jeong H."/>
            <person name="Yim J.H."/>
            <person name="Lee C."/>
            <person name="Choi S.-H."/>
            <person name="Park Y.K."/>
            <person name="Yoon S.H."/>
            <person name="Hur C.-G."/>
            <person name="Kang H.-Y."/>
            <person name="Kim D."/>
            <person name="Lee H.H."/>
            <person name="Park K.H."/>
            <person name="Park S.-H."/>
            <person name="Park H.-S."/>
            <person name="Lee H.K."/>
            <person name="Oh T.K."/>
            <person name="Kim J.F."/>
        </authorList>
    </citation>
    <scope>NUCLEOTIDE SEQUENCE [LARGE SCALE GENOMIC DNA]</scope>
    <source>
        <strain evidence="3 4">KCTC 2396</strain>
    </source>
</reference>
<dbReference type="EMBL" id="CP000155">
    <property type="protein sequence ID" value="ABC33280.1"/>
    <property type="molecule type" value="Genomic_DNA"/>
</dbReference>
<dbReference type="Gene3D" id="3.40.50.1820">
    <property type="entry name" value="alpha/beta hydrolase"/>
    <property type="match status" value="1"/>
</dbReference>
<evidence type="ECO:0000256" key="1">
    <source>
        <dbReference type="ARBA" id="ARBA00022801"/>
    </source>
</evidence>
<dbReference type="PANTHER" id="PTHR46118">
    <property type="entry name" value="PROTEIN ABHD11"/>
    <property type="match status" value="1"/>
</dbReference>
<dbReference type="eggNOG" id="COG0596">
    <property type="taxonomic scope" value="Bacteria"/>
</dbReference>
<dbReference type="GO" id="GO:0016746">
    <property type="term" value="F:acyltransferase activity"/>
    <property type="evidence" value="ECO:0007669"/>
    <property type="project" value="UniProtKB-KW"/>
</dbReference>
<keyword evidence="4" id="KW-1185">Reference proteome</keyword>
<name>Q2S7U4_HAHCH</name>
<accession>Q2S7U4</accession>
<dbReference type="Proteomes" id="UP000000238">
    <property type="component" value="Chromosome"/>
</dbReference>
<gene>
    <name evidence="3" type="ordered locus">HCH_06647</name>
</gene>
<dbReference type="PRINTS" id="PR00111">
    <property type="entry name" value="ABHYDROLASE"/>
</dbReference>
<evidence type="ECO:0000313" key="3">
    <source>
        <dbReference type="EMBL" id="ABC33280.1"/>
    </source>
</evidence>
<dbReference type="Pfam" id="PF00561">
    <property type="entry name" value="Abhydrolase_1"/>
    <property type="match status" value="1"/>
</dbReference>
<dbReference type="ESTHER" id="hahch-q2s7u4">
    <property type="family name" value="ABHD11-Acetyl_transferase"/>
</dbReference>
<dbReference type="InterPro" id="IPR029058">
    <property type="entry name" value="AB_hydrolase_fold"/>
</dbReference>
<dbReference type="HOGENOM" id="CLU_020336_53_1_6"/>
<dbReference type="SUPFAM" id="SSF53474">
    <property type="entry name" value="alpha/beta-Hydrolases"/>
    <property type="match status" value="1"/>
</dbReference>
<organism evidence="3 4">
    <name type="scientific">Hahella chejuensis (strain KCTC 2396)</name>
    <dbReference type="NCBI Taxonomy" id="349521"/>
    <lineage>
        <taxon>Bacteria</taxon>
        <taxon>Pseudomonadati</taxon>
        <taxon>Pseudomonadota</taxon>
        <taxon>Gammaproteobacteria</taxon>
        <taxon>Oceanospirillales</taxon>
        <taxon>Hahellaceae</taxon>
        <taxon>Hahella</taxon>
    </lineage>
</organism>
<keyword evidence="3" id="KW-0808">Transferase</keyword>
<evidence type="ECO:0000259" key="2">
    <source>
        <dbReference type="Pfam" id="PF00561"/>
    </source>
</evidence>
<protein>
    <submittedName>
        <fullName evidence="3">Predicted Hydrolase or acyltransferase (Alpha/beta hydrolase superfamily)</fullName>
    </submittedName>
</protein>
<evidence type="ECO:0000313" key="4">
    <source>
        <dbReference type="Proteomes" id="UP000000238"/>
    </source>
</evidence>
<keyword evidence="1 3" id="KW-0378">Hydrolase</keyword>
<dbReference type="PANTHER" id="PTHR46118:SF4">
    <property type="entry name" value="PROTEIN ABHD11"/>
    <property type="match status" value="1"/>
</dbReference>
<dbReference type="OrthoDB" id="9808398at2"/>
<dbReference type="AlphaFoldDB" id="Q2S7U4"/>
<feature type="domain" description="AB hydrolase-1" evidence="2">
    <location>
        <begin position="21"/>
        <end position="249"/>
    </location>
</feature>
<proteinExistence type="predicted"/>
<dbReference type="KEGG" id="hch:HCH_06647"/>
<keyword evidence="3" id="KW-0012">Acyltransferase</keyword>
<dbReference type="STRING" id="349521.HCH_06647"/>
<sequence length="266" mass="29712">MLQLHHRVQGNTQENAGDKTPLVLIHGLFGSMENLGGIARLLADNFVIHSLDMRNHGRSPHAQMMDYSLMAADVIRYMDNAGIAKAHLLGHSMGGKTAMQIALEYPQRVEKLIVADIAPVAYPPHHKDILKGLTALDPASLSSRQEADELVKPYAPELPVRQFLLKNLQKGVDGRFSWRMNLPAIQQNYMNIMAGQDSQQPFSGPVLFVKGGNSDYIQPKHREHIARLFPAAGLRVIPHTGHWLHAEKPDLFARVAERFLMNEDSE</sequence>